<evidence type="ECO:0000313" key="6">
    <source>
        <dbReference type="Proteomes" id="UP000567179"/>
    </source>
</evidence>
<evidence type="ECO:0000256" key="1">
    <source>
        <dbReference type="ARBA" id="ARBA00008344"/>
    </source>
</evidence>
<dbReference type="PROSITE" id="PS51421">
    <property type="entry name" value="RAS"/>
    <property type="match status" value="1"/>
</dbReference>
<dbReference type="GO" id="GO:0005525">
    <property type="term" value="F:GTP binding"/>
    <property type="evidence" value="ECO:0007669"/>
    <property type="project" value="InterPro"/>
</dbReference>
<dbReference type="AlphaFoldDB" id="A0A8H5AUP3"/>
<comment type="caution">
    <text evidence="5">The sequence shown here is derived from an EMBL/GenBank/DDBJ whole genome shotgun (WGS) entry which is preliminary data.</text>
</comment>
<comment type="catalytic activity">
    <reaction evidence="4">
        <text>GTP + H2O = GDP + phosphate + H(+)</text>
        <dbReference type="Rhea" id="RHEA:19669"/>
        <dbReference type="ChEBI" id="CHEBI:15377"/>
        <dbReference type="ChEBI" id="CHEBI:15378"/>
        <dbReference type="ChEBI" id="CHEBI:37565"/>
        <dbReference type="ChEBI" id="CHEBI:43474"/>
        <dbReference type="ChEBI" id="CHEBI:58189"/>
        <dbReference type="EC" id="3.6.5.2"/>
    </reaction>
</comment>
<proteinExistence type="inferred from homology"/>
<dbReference type="SUPFAM" id="SSF52540">
    <property type="entry name" value="P-loop containing nucleoside triphosphate hydrolases"/>
    <property type="match status" value="1"/>
</dbReference>
<organism evidence="5 6">
    <name type="scientific">Psilocybe cf. subviscida</name>
    <dbReference type="NCBI Taxonomy" id="2480587"/>
    <lineage>
        <taxon>Eukaryota</taxon>
        <taxon>Fungi</taxon>
        <taxon>Dikarya</taxon>
        <taxon>Basidiomycota</taxon>
        <taxon>Agaricomycotina</taxon>
        <taxon>Agaricomycetes</taxon>
        <taxon>Agaricomycetidae</taxon>
        <taxon>Agaricales</taxon>
        <taxon>Agaricineae</taxon>
        <taxon>Strophariaceae</taxon>
        <taxon>Psilocybe</taxon>
    </lineage>
</organism>
<evidence type="ECO:0000256" key="2">
    <source>
        <dbReference type="ARBA" id="ARBA00011984"/>
    </source>
</evidence>
<protein>
    <recommendedName>
        <fullName evidence="2">small monomeric GTPase</fullName>
        <ecNumber evidence="2">3.6.5.2</ecNumber>
    </recommendedName>
</protein>
<evidence type="ECO:0000256" key="3">
    <source>
        <dbReference type="ARBA" id="ARBA00022801"/>
    </source>
</evidence>
<dbReference type="InterPro" id="IPR027417">
    <property type="entry name" value="P-loop_NTPase"/>
</dbReference>
<dbReference type="SMART" id="SM00173">
    <property type="entry name" value="RAS"/>
    <property type="match status" value="1"/>
</dbReference>
<dbReference type="InterPro" id="IPR051065">
    <property type="entry name" value="Ras-related_GTPase"/>
</dbReference>
<dbReference type="PANTHER" id="PTHR45704">
    <property type="entry name" value="RAS-LIKE FAMILY MEMBER 11"/>
    <property type="match status" value="1"/>
</dbReference>
<dbReference type="OrthoDB" id="3051117at2759"/>
<name>A0A8H5AUP3_9AGAR</name>
<comment type="similarity">
    <text evidence="1">Belongs to the small GTPase superfamily. Ras family.</text>
</comment>
<dbReference type="EMBL" id="JAACJJ010000057">
    <property type="protein sequence ID" value="KAF5311163.1"/>
    <property type="molecule type" value="Genomic_DNA"/>
</dbReference>
<dbReference type="PROSITE" id="PS51419">
    <property type="entry name" value="RAB"/>
    <property type="match status" value="1"/>
</dbReference>
<keyword evidence="3" id="KW-0378">Hydrolase</keyword>
<sequence length="111" mass="12313">MYSVTSRWSFQDVARTCRQVPLSTAHDPNLVLVLVGTKADEKASREVSTEEGLALASDLGCQAFYETSAKTGQNVDATIFATVKALRKSAREKRVDLMSPIHMVRGWLKRI</sequence>
<accession>A0A8H5AUP3</accession>
<dbReference type="Pfam" id="PF00071">
    <property type="entry name" value="Ras"/>
    <property type="match status" value="1"/>
</dbReference>
<dbReference type="Proteomes" id="UP000567179">
    <property type="component" value="Unassembled WGS sequence"/>
</dbReference>
<dbReference type="InterPro" id="IPR001806">
    <property type="entry name" value="Small_GTPase"/>
</dbReference>
<keyword evidence="6" id="KW-1185">Reference proteome</keyword>
<dbReference type="SMART" id="SM00175">
    <property type="entry name" value="RAB"/>
    <property type="match status" value="1"/>
</dbReference>
<dbReference type="PRINTS" id="PR00449">
    <property type="entry name" value="RASTRNSFRMNG"/>
</dbReference>
<dbReference type="Gene3D" id="3.40.50.300">
    <property type="entry name" value="P-loop containing nucleotide triphosphate hydrolases"/>
    <property type="match status" value="1"/>
</dbReference>
<evidence type="ECO:0000313" key="5">
    <source>
        <dbReference type="EMBL" id="KAF5311163.1"/>
    </source>
</evidence>
<gene>
    <name evidence="5" type="ORF">D9619_007828</name>
</gene>
<evidence type="ECO:0000256" key="4">
    <source>
        <dbReference type="ARBA" id="ARBA00048098"/>
    </source>
</evidence>
<dbReference type="EC" id="3.6.5.2" evidence="2"/>
<reference evidence="5 6" key="1">
    <citation type="journal article" date="2020" name="ISME J.">
        <title>Uncovering the hidden diversity of litter-decomposition mechanisms in mushroom-forming fungi.</title>
        <authorList>
            <person name="Floudas D."/>
            <person name="Bentzer J."/>
            <person name="Ahren D."/>
            <person name="Johansson T."/>
            <person name="Persson P."/>
            <person name="Tunlid A."/>
        </authorList>
    </citation>
    <scope>NUCLEOTIDE SEQUENCE [LARGE SCALE GENOMIC DNA]</scope>
    <source>
        <strain evidence="5 6">CBS 101986</strain>
    </source>
</reference>
<dbReference type="GO" id="GO:0003925">
    <property type="term" value="F:G protein activity"/>
    <property type="evidence" value="ECO:0007669"/>
    <property type="project" value="UniProtKB-EC"/>
</dbReference>